<evidence type="ECO:0000256" key="4">
    <source>
        <dbReference type="PIRSR" id="PIRSR606689-2"/>
    </source>
</evidence>
<keyword evidence="2 3" id="KW-0342">GTP-binding</keyword>
<dbReference type="AlphaFoldDB" id="A0A2H6KI88"/>
<dbReference type="InterPro" id="IPR006689">
    <property type="entry name" value="Small_GTPase_ARF/SAR"/>
</dbReference>
<dbReference type="OrthoDB" id="365802at2759"/>
<dbReference type="GeneID" id="39876482"/>
<evidence type="ECO:0000313" key="5">
    <source>
        <dbReference type="EMBL" id="GBE62712.1"/>
    </source>
</evidence>
<dbReference type="VEuPathDB" id="PiroplasmaDB:BOVATA_042050"/>
<keyword evidence="6" id="KW-1185">Reference proteome</keyword>
<keyword evidence="4" id="KW-0479">Metal-binding</keyword>
<dbReference type="RefSeq" id="XP_028868955.1">
    <property type="nucleotide sequence ID" value="XM_029013122.1"/>
</dbReference>
<dbReference type="GO" id="GO:0046872">
    <property type="term" value="F:metal ion binding"/>
    <property type="evidence" value="ECO:0007669"/>
    <property type="project" value="UniProtKB-KW"/>
</dbReference>
<reference evidence="5 6" key="1">
    <citation type="journal article" date="2017" name="BMC Genomics">
        <title>Whole-genome assembly of Babesia ovata and comparative genomics between closely related pathogens.</title>
        <authorList>
            <person name="Yamagishi J."/>
            <person name="Asada M."/>
            <person name="Hakimi H."/>
            <person name="Tanaka T.Q."/>
            <person name="Sugimoto C."/>
            <person name="Kawazu S."/>
        </authorList>
    </citation>
    <scope>NUCLEOTIDE SEQUENCE [LARGE SCALE GENOMIC DNA]</scope>
    <source>
        <strain evidence="5 6">Miyake</strain>
    </source>
</reference>
<comment type="caution">
    <text evidence="5">The sequence shown here is derived from an EMBL/GenBank/DDBJ whole genome shotgun (WGS) entry which is preliminary data.</text>
</comment>
<feature type="binding site" evidence="3">
    <location>
        <position position="96"/>
    </location>
    <ligand>
        <name>GTP</name>
        <dbReference type="ChEBI" id="CHEBI:37565"/>
    </ligand>
</feature>
<proteinExistence type="predicted"/>
<keyword evidence="1 3" id="KW-0547">Nucleotide-binding</keyword>
<evidence type="ECO:0000256" key="3">
    <source>
        <dbReference type="PIRSR" id="PIRSR606689-1"/>
    </source>
</evidence>
<gene>
    <name evidence="5" type="ORF">BOVATA_042050</name>
</gene>
<feature type="binding site" evidence="4">
    <location>
        <position position="74"/>
    </location>
    <ligand>
        <name>Mg(2+)</name>
        <dbReference type="ChEBI" id="CHEBI:18420"/>
    </ligand>
</feature>
<feature type="binding site" evidence="4">
    <location>
        <position position="53"/>
    </location>
    <ligand>
        <name>Mg(2+)</name>
        <dbReference type="ChEBI" id="CHEBI:18420"/>
    </ligand>
</feature>
<name>A0A2H6KI88_9APIC</name>
<organism evidence="5 6">
    <name type="scientific">Babesia ovata</name>
    <dbReference type="NCBI Taxonomy" id="189622"/>
    <lineage>
        <taxon>Eukaryota</taxon>
        <taxon>Sar</taxon>
        <taxon>Alveolata</taxon>
        <taxon>Apicomplexa</taxon>
        <taxon>Aconoidasida</taxon>
        <taxon>Piroplasmida</taxon>
        <taxon>Babesiidae</taxon>
        <taxon>Babesia</taxon>
    </lineage>
</organism>
<dbReference type="SUPFAM" id="SSF52540">
    <property type="entry name" value="P-loop containing nucleoside triphosphate hydrolases"/>
    <property type="match status" value="1"/>
</dbReference>
<dbReference type="Pfam" id="PF00025">
    <property type="entry name" value="Arf"/>
    <property type="match status" value="1"/>
</dbReference>
<sequence length="109" mass="12532">MVSGAVLVALKREFAIGRISRSQMAGILERIRNFRNQESIHIFLCGLRGSGKTTLLYKSLLNDWEGICNEIEPTTLYHYEELRLRGRCFSIWDFSGDVKVTSLRHIEAK</sequence>
<feature type="binding site" evidence="3">
    <location>
        <begin position="46"/>
        <end position="53"/>
    </location>
    <ligand>
        <name>GTP</name>
        <dbReference type="ChEBI" id="CHEBI:37565"/>
    </ligand>
</feature>
<keyword evidence="4" id="KW-0460">Magnesium</keyword>
<accession>A0A2H6KI88</accession>
<evidence type="ECO:0000313" key="6">
    <source>
        <dbReference type="Proteomes" id="UP000236319"/>
    </source>
</evidence>
<dbReference type="GO" id="GO:0005525">
    <property type="term" value="F:GTP binding"/>
    <property type="evidence" value="ECO:0007669"/>
    <property type="project" value="UniProtKB-KW"/>
</dbReference>
<evidence type="ECO:0000256" key="2">
    <source>
        <dbReference type="ARBA" id="ARBA00023134"/>
    </source>
</evidence>
<dbReference type="GO" id="GO:0003924">
    <property type="term" value="F:GTPase activity"/>
    <property type="evidence" value="ECO:0007669"/>
    <property type="project" value="InterPro"/>
</dbReference>
<evidence type="ECO:0000256" key="1">
    <source>
        <dbReference type="ARBA" id="ARBA00022741"/>
    </source>
</evidence>
<dbReference type="Proteomes" id="UP000236319">
    <property type="component" value="Unassembled WGS sequence"/>
</dbReference>
<protein>
    <submittedName>
        <fullName evidence="5">ADP-ribosylation factor</fullName>
    </submittedName>
</protein>
<dbReference type="Gene3D" id="3.40.50.300">
    <property type="entry name" value="P-loop containing nucleotide triphosphate hydrolases"/>
    <property type="match status" value="1"/>
</dbReference>
<dbReference type="EMBL" id="BDSA01000006">
    <property type="protein sequence ID" value="GBE62712.1"/>
    <property type="molecule type" value="Genomic_DNA"/>
</dbReference>
<dbReference type="InterPro" id="IPR027417">
    <property type="entry name" value="P-loop_NTPase"/>
</dbReference>